<feature type="transmembrane region" description="Helical" evidence="7">
    <location>
        <begin position="126"/>
        <end position="147"/>
    </location>
</feature>
<protein>
    <submittedName>
        <fullName evidence="9">MFS transporter</fullName>
    </submittedName>
</protein>
<dbReference type="PROSITE" id="PS50850">
    <property type="entry name" value="MFS"/>
    <property type="match status" value="1"/>
</dbReference>
<comment type="subcellular location">
    <subcellularLocation>
        <location evidence="1">Cell membrane</location>
        <topology evidence="1">Multi-pass membrane protein</topology>
    </subcellularLocation>
</comment>
<feature type="transmembrane region" description="Helical" evidence="7">
    <location>
        <begin position="68"/>
        <end position="88"/>
    </location>
</feature>
<dbReference type="STRING" id="262209.AWH69_13600"/>
<proteinExistence type="predicted"/>
<feature type="domain" description="Major facilitator superfamily (MFS) profile" evidence="8">
    <location>
        <begin position="35"/>
        <end position="441"/>
    </location>
</feature>
<feature type="transmembrane region" description="Helical" evidence="7">
    <location>
        <begin position="378"/>
        <end position="405"/>
    </location>
</feature>
<evidence type="ECO:0000256" key="3">
    <source>
        <dbReference type="ARBA" id="ARBA00022692"/>
    </source>
</evidence>
<dbReference type="FunFam" id="1.20.1250.20:FF:000018">
    <property type="entry name" value="MFS transporter permease"/>
    <property type="match status" value="1"/>
</dbReference>
<dbReference type="Proteomes" id="UP000076976">
    <property type="component" value="Unassembled WGS sequence"/>
</dbReference>
<evidence type="ECO:0000313" key="10">
    <source>
        <dbReference type="Proteomes" id="UP000076976"/>
    </source>
</evidence>
<dbReference type="PANTHER" id="PTHR43791:SF30">
    <property type="entry name" value="INNER MEMBRANE TRANSPORT PROTEIN RHMT"/>
    <property type="match status" value="1"/>
</dbReference>
<feature type="transmembrane region" description="Helical" evidence="7">
    <location>
        <begin position="31"/>
        <end position="48"/>
    </location>
</feature>
<keyword evidence="3 7" id="KW-0812">Transmembrane</keyword>
<dbReference type="EMBL" id="LQZG01000004">
    <property type="protein sequence ID" value="OAB86372.1"/>
    <property type="molecule type" value="Genomic_DNA"/>
</dbReference>
<feature type="transmembrane region" description="Helical" evidence="7">
    <location>
        <begin position="352"/>
        <end position="371"/>
    </location>
</feature>
<evidence type="ECO:0000256" key="7">
    <source>
        <dbReference type="SAM" id="Phobius"/>
    </source>
</evidence>
<sequence>MNSNVHSPKERAMTSPTASSDLIHARATRKALTRLVPLLMAAYFMAFVDRTNVGLAKTSLEVDAGIDAAAYGLGAGLFFITYAFLEVPSNLILHRVGAKVWISRIAVTWGLLTMAMMFISSPTVFYVLRLLLGAAEAGLYPGIMYLITMWFAQKDRAKVVGLILTASSVAFIVANPIGGAIMTLDGLGGLHGWQWLFVLEGIPTVLLGFYIFFRLPNSPETATWLEPEEAAELTRRAVGDEGHVVETPGAIIRNAMSKPFLLTIAAIYFMNQIATYGVVFFVPSIVESMNVSDPFMIGLIAGSVGIGAVVGVIAIPRVLARTGNEVVLIAIATAAAIVMALVFVAVDQPVARMVILSATMLFIVGVQPLYWSVLMARLGGVAAAAGLAFVNTIGLTGAFVGPYAFGLTEKATGSPSSGLWVLIAATCVGLLCVPLLRMLLTRHDRTHAVRPVEESVPSAI</sequence>
<comment type="caution">
    <text evidence="9">The sequence shown here is derived from an EMBL/GenBank/DDBJ whole genome shotgun (WGS) entry which is preliminary data.</text>
</comment>
<feature type="transmembrane region" description="Helical" evidence="7">
    <location>
        <begin position="327"/>
        <end position="346"/>
    </location>
</feature>
<evidence type="ECO:0000256" key="2">
    <source>
        <dbReference type="ARBA" id="ARBA00022448"/>
    </source>
</evidence>
<evidence type="ECO:0000256" key="5">
    <source>
        <dbReference type="ARBA" id="ARBA00023136"/>
    </source>
</evidence>
<dbReference type="SUPFAM" id="SSF103473">
    <property type="entry name" value="MFS general substrate transporter"/>
    <property type="match status" value="1"/>
</dbReference>
<dbReference type="Gene3D" id="1.20.1250.20">
    <property type="entry name" value="MFS general substrate transporter like domains"/>
    <property type="match status" value="2"/>
</dbReference>
<feature type="transmembrane region" description="Helical" evidence="7">
    <location>
        <begin position="417"/>
        <end position="440"/>
    </location>
</feature>
<evidence type="ECO:0000313" key="9">
    <source>
        <dbReference type="EMBL" id="OAB86372.1"/>
    </source>
</evidence>
<dbReference type="InterPro" id="IPR020846">
    <property type="entry name" value="MFS_dom"/>
</dbReference>
<keyword evidence="4 7" id="KW-1133">Transmembrane helix</keyword>
<feature type="region of interest" description="Disordered" evidence="6">
    <location>
        <begin position="1"/>
        <end position="21"/>
    </location>
</feature>
<keyword evidence="2" id="KW-0813">Transport</keyword>
<evidence type="ECO:0000256" key="6">
    <source>
        <dbReference type="SAM" id="MobiDB-lite"/>
    </source>
</evidence>
<feature type="transmembrane region" description="Helical" evidence="7">
    <location>
        <begin position="193"/>
        <end position="213"/>
    </location>
</feature>
<evidence type="ECO:0000259" key="8">
    <source>
        <dbReference type="PROSITE" id="PS50850"/>
    </source>
</evidence>
<dbReference type="CDD" id="cd17319">
    <property type="entry name" value="MFS_ExuT_GudP_like"/>
    <property type="match status" value="1"/>
</dbReference>
<gene>
    <name evidence="9" type="ORF">AWH69_13600</name>
</gene>
<dbReference type="InterPro" id="IPR036259">
    <property type="entry name" value="MFS_trans_sf"/>
</dbReference>
<feature type="transmembrane region" description="Helical" evidence="7">
    <location>
        <begin position="159"/>
        <end position="181"/>
    </location>
</feature>
<keyword evidence="10" id="KW-1185">Reference proteome</keyword>
<accession>A0A176Q9M9</accession>
<name>A0A176Q9M9_9MICO</name>
<dbReference type="AlphaFoldDB" id="A0A176Q9M9"/>
<keyword evidence="5 7" id="KW-0472">Membrane</keyword>
<dbReference type="GO" id="GO:0022857">
    <property type="term" value="F:transmembrane transporter activity"/>
    <property type="evidence" value="ECO:0007669"/>
    <property type="project" value="InterPro"/>
</dbReference>
<feature type="transmembrane region" description="Helical" evidence="7">
    <location>
        <begin position="295"/>
        <end position="315"/>
    </location>
</feature>
<evidence type="ECO:0000256" key="1">
    <source>
        <dbReference type="ARBA" id="ARBA00004651"/>
    </source>
</evidence>
<dbReference type="Pfam" id="PF07690">
    <property type="entry name" value="MFS_1"/>
    <property type="match status" value="1"/>
</dbReference>
<feature type="transmembrane region" description="Helical" evidence="7">
    <location>
        <begin position="260"/>
        <end position="283"/>
    </location>
</feature>
<dbReference type="GO" id="GO:0005886">
    <property type="term" value="C:plasma membrane"/>
    <property type="evidence" value="ECO:0007669"/>
    <property type="project" value="UniProtKB-SubCell"/>
</dbReference>
<evidence type="ECO:0000256" key="4">
    <source>
        <dbReference type="ARBA" id="ARBA00022989"/>
    </source>
</evidence>
<dbReference type="PANTHER" id="PTHR43791">
    <property type="entry name" value="PERMEASE-RELATED"/>
    <property type="match status" value="1"/>
</dbReference>
<feature type="transmembrane region" description="Helical" evidence="7">
    <location>
        <begin position="100"/>
        <end position="120"/>
    </location>
</feature>
<dbReference type="InterPro" id="IPR011701">
    <property type="entry name" value="MFS"/>
</dbReference>
<reference evidence="9 10" key="1">
    <citation type="submission" date="2016-01" db="EMBL/GenBank/DDBJ databases">
        <title>Janibacter melonis strain CD11_4 genome sequencing and assembly.</title>
        <authorList>
            <person name="Nair G.R."/>
            <person name="Kaur G."/>
            <person name="Chander A.M."/>
            <person name="Mayilraj S."/>
        </authorList>
    </citation>
    <scope>NUCLEOTIDE SEQUENCE [LARGE SCALE GENOMIC DNA]</scope>
    <source>
        <strain evidence="9 10">CD11-4</strain>
    </source>
</reference>
<organism evidence="9 10">
    <name type="scientific">Janibacter melonis</name>
    <dbReference type="NCBI Taxonomy" id="262209"/>
    <lineage>
        <taxon>Bacteria</taxon>
        <taxon>Bacillati</taxon>
        <taxon>Actinomycetota</taxon>
        <taxon>Actinomycetes</taxon>
        <taxon>Micrococcales</taxon>
        <taxon>Intrasporangiaceae</taxon>
        <taxon>Janibacter</taxon>
    </lineage>
</organism>